<evidence type="ECO:0000256" key="8">
    <source>
        <dbReference type="SAM" id="MobiDB-lite"/>
    </source>
</evidence>
<dbReference type="EMBL" id="JAPNKE010000002">
    <property type="protein sequence ID" value="MCY1005509.1"/>
    <property type="molecule type" value="Genomic_DNA"/>
</dbReference>
<comment type="similarity">
    <text evidence="5">Belongs to the alanine racemase family.</text>
</comment>
<dbReference type="PRINTS" id="PR00992">
    <property type="entry name" value="ALARACEMASE"/>
</dbReference>
<feature type="modified residue" description="N6-(pyridoxal phosphate)lysine" evidence="5 6">
    <location>
        <position position="68"/>
    </location>
</feature>
<comment type="caution">
    <text evidence="10">The sequence shown here is derived from an EMBL/GenBank/DDBJ whole genome shotgun (WGS) entry which is preliminary data.</text>
</comment>
<dbReference type="InterPro" id="IPR001608">
    <property type="entry name" value="Ala_racemase_N"/>
</dbReference>
<dbReference type="GO" id="GO:0030632">
    <property type="term" value="P:D-alanine biosynthetic process"/>
    <property type="evidence" value="ECO:0007669"/>
    <property type="project" value="UniProtKB-UniRule"/>
</dbReference>
<evidence type="ECO:0000256" key="4">
    <source>
        <dbReference type="ARBA" id="ARBA00023235"/>
    </source>
</evidence>
<feature type="domain" description="Alanine racemase C-terminal" evidence="9">
    <location>
        <begin position="276"/>
        <end position="403"/>
    </location>
</feature>
<dbReference type="RefSeq" id="WP_267767192.1">
    <property type="nucleotide sequence ID" value="NZ_JAPNKE010000002.1"/>
</dbReference>
<dbReference type="SUPFAM" id="SSF51419">
    <property type="entry name" value="PLP-binding barrel"/>
    <property type="match status" value="1"/>
</dbReference>
<evidence type="ECO:0000256" key="1">
    <source>
        <dbReference type="ARBA" id="ARBA00000316"/>
    </source>
</evidence>
<dbReference type="PROSITE" id="PS00395">
    <property type="entry name" value="ALANINE_RACEMASE"/>
    <property type="match status" value="1"/>
</dbReference>
<evidence type="ECO:0000259" key="9">
    <source>
        <dbReference type="SMART" id="SM01005"/>
    </source>
</evidence>
<protein>
    <recommendedName>
        <fullName evidence="5">Alanine racemase</fullName>
        <ecNumber evidence="5">5.1.1.1</ecNumber>
    </recommendedName>
</protein>
<dbReference type="Gene3D" id="3.20.20.10">
    <property type="entry name" value="Alanine racemase"/>
    <property type="match status" value="1"/>
</dbReference>
<accession>A0A9X3EK13</accession>
<proteinExistence type="inferred from homology"/>
<evidence type="ECO:0000256" key="6">
    <source>
        <dbReference type="PIRSR" id="PIRSR600821-50"/>
    </source>
</evidence>
<dbReference type="CDD" id="cd00430">
    <property type="entry name" value="PLPDE_III_AR"/>
    <property type="match status" value="1"/>
</dbReference>
<dbReference type="Proteomes" id="UP001150924">
    <property type="component" value="Unassembled WGS sequence"/>
</dbReference>
<dbReference type="PANTHER" id="PTHR30511">
    <property type="entry name" value="ALANINE RACEMASE"/>
    <property type="match status" value="1"/>
</dbReference>
<reference evidence="10" key="1">
    <citation type="submission" date="2022-11" db="EMBL/GenBank/DDBJ databases">
        <title>Minimal conservation of predation-associated metabolite biosynthetic gene clusters underscores biosynthetic potential of Myxococcota including descriptions for ten novel species: Archangium lansinium sp. nov., Myxococcus landrumus sp. nov., Nannocystis bai.</title>
        <authorList>
            <person name="Ahearne A."/>
            <person name="Stevens C."/>
            <person name="Phillips K."/>
        </authorList>
    </citation>
    <scope>NUCLEOTIDE SEQUENCE</scope>
    <source>
        <strain evidence="10">Na p29</strain>
    </source>
</reference>
<gene>
    <name evidence="10" type="primary">alr</name>
    <name evidence="10" type="ORF">OV079_07965</name>
</gene>
<keyword evidence="3 5" id="KW-0663">Pyridoxal phosphate</keyword>
<dbReference type="InterPro" id="IPR011079">
    <property type="entry name" value="Ala_racemase_C"/>
</dbReference>
<comment type="pathway">
    <text evidence="5">Amino-acid biosynthesis; D-alanine biosynthesis; D-alanine from L-alanine: step 1/1.</text>
</comment>
<sequence>MPRSPTPRANFRPVPYSGPERRVADRRQAPIIEVRPTYAYVDAGAMVHNLRTVQAAVGPRCRVLAVVKADGYGHGAIEAARTFVDAGAWGCAVSLVEEGVELRQAEIRAPVLVLGGVHPGSEDVIVHRSLTPVVWAREHLQLLSAAVRRSGAPPLPIHLKIDTGMSRLGALPGQLPEFLDWLEGDDGQHVRLEGVMTHFACADEPDDVTSPRQLESFRDSLAVLASRGFHPPIRHVCNSAGLVRLPHAHFDMVRPGVAIYGAASSREVELPGLKMAMSVHSRILGIRELPAGARVSYGHRMELNRPSRLGIVPVGYADGYPRRMSGQAQVLVRGHRCRVVGNITMDVSMIDVTDLPDAREGERVTLLGPQGRDRIDAYELARWADVIPYEILCGISKRVPRRG</sequence>
<dbReference type="SMART" id="SM01005">
    <property type="entry name" value="Ala_racemase_C"/>
    <property type="match status" value="1"/>
</dbReference>
<dbReference type="NCBIfam" id="TIGR00492">
    <property type="entry name" value="alr"/>
    <property type="match status" value="1"/>
</dbReference>
<dbReference type="EC" id="5.1.1.1" evidence="5"/>
<feature type="active site" description="Proton acceptor; specific for D-alanine" evidence="5">
    <location>
        <position position="68"/>
    </location>
</feature>
<dbReference type="InterPro" id="IPR020622">
    <property type="entry name" value="Ala_racemase_pyridoxalP-BS"/>
</dbReference>
<dbReference type="HAMAP" id="MF_01201">
    <property type="entry name" value="Ala_racemase"/>
    <property type="match status" value="1"/>
</dbReference>
<feature type="active site" description="Proton acceptor; specific for L-alanine" evidence="5">
    <location>
        <position position="297"/>
    </location>
</feature>
<dbReference type="Pfam" id="PF00842">
    <property type="entry name" value="Ala_racemase_C"/>
    <property type="match status" value="1"/>
</dbReference>
<keyword evidence="11" id="KW-1185">Reference proteome</keyword>
<dbReference type="Gene3D" id="2.40.37.10">
    <property type="entry name" value="Lyase, Ornithine Decarboxylase, Chain A, domain 1"/>
    <property type="match status" value="1"/>
</dbReference>
<feature type="binding site" evidence="5 7">
    <location>
        <position position="345"/>
    </location>
    <ligand>
        <name>substrate</name>
    </ligand>
</feature>
<dbReference type="SUPFAM" id="SSF50621">
    <property type="entry name" value="Alanine racemase C-terminal domain-like"/>
    <property type="match status" value="1"/>
</dbReference>
<evidence type="ECO:0000256" key="5">
    <source>
        <dbReference type="HAMAP-Rule" id="MF_01201"/>
    </source>
</evidence>
<dbReference type="FunFam" id="3.20.20.10:FF:000002">
    <property type="entry name" value="Alanine racemase"/>
    <property type="match status" value="1"/>
</dbReference>
<dbReference type="AlphaFoldDB" id="A0A9X3EK13"/>
<evidence type="ECO:0000256" key="7">
    <source>
        <dbReference type="PIRSR" id="PIRSR600821-52"/>
    </source>
</evidence>
<comment type="function">
    <text evidence="5">Catalyzes the interconversion of L-alanine and D-alanine. May also act on other amino acids.</text>
</comment>
<evidence type="ECO:0000256" key="2">
    <source>
        <dbReference type="ARBA" id="ARBA00001933"/>
    </source>
</evidence>
<dbReference type="Pfam" id="PF01168">
    <property type="entry name" value="Ala_racemase_N"/>
    <property type="match status" value="1"/>
</dbReference>
<dbReference type="GO" id="GO:0030170">
    <property type="term" value="F:pyridoxal phosphate binding"/>
    <property type="evidence" value="ECO:0007669"/>
    <property type="project" value="UniProtKB-UniRule"/>
</dbReference>
<dbReference type="GO" id="GO:0005829">
    <property type="term" value="C:cytosol"/>
    <property type="evidence" value="ECO:0007669"/>
    <property type="project" value="TreeGrafter"/>
</dbReference>
<feature type="region of interest" description="Disordered" evidence="8">
    <location>
        <begin position="1"/>
        <end position="22"/>
    </location>
</feature>
<feature type="binding site" evidence="5 7">
    <location>
        <position position="167"/>
    </location>
    <ligand>
        <name>substrate</name>
    </ligand>
</feature>
<comment type="catalytic activity">
    <reaction evidence="1 5">
        <text>L-alanine = D-alanine</text>
        <dbReference type="Rhea" id="RHEA:20249"/>
        <dbReference type="ChEBI" id="CHEBI:57416"/>
        <dbReference type="ChEBI" id="CHEBI:57972"/>
        <dbReference type="EC" id="5.1.1.1"/>
    </reaction>
</comment>
<organism evidence="10 11">
    <name type="scientific">Nannocystis pusilla</name>
    <dbReference type="NCBI Taxonomy" id="889268"/>
    <lineage>
        <taxon>Bacteria</taxon>
        <taxon>Pseudomonadati</taxon>
        <taxon>Myxococcota</taxon>
        <taxon>Polyangia</taxon>
        <taxon>Nannocystales</taxon>
        <taxon>Nannocystaceae</taxon>
        <taxon>Nannocystis</taxon>
    </lineage>
</organism>
<keyword evidence="4 5" id="KW-0413">Isomerase</keyword>
<evidence type="ECO:0000313" key="10">
    <source>
        <dbReference type="EMBL" id="MCY1005509.1"/>
    </source>
</evidence>
<dbReference type="InterPro" id="IPR029066">
    <property type="entry name" value="PLP-binding_barrel"/>
</dbReference>
<dbReference type="PANTHER" id="PTHR30511:SF0">
    <property type="entry name" value="ALANINE RACEMASE, CATABOLIC-RELATED"/>
    <property type="match status" value="1"/>
</dbReference>
<dbReference type="InterPro" id="IPR000821">
    <property type="entry name" value="Ala_racemase"/>
</dbReference>
<dbReference type="GO" id="GO:0008784">
    <property type="term" value="F:alanine racemase activity"/>
    <property type="evidence" value="ECO:0007669"/>
    <property type="project" value="UniProtKB-UniRule"/>
</dbReference>
<evidence type="ECO:0000313" key="11">
    <source>
        <dbReference type="Proteomes" id="UP001150924"/>
    </source>
</evidence>
<name>A0A9X3EK13_9BACT</name>
<comment type="cofactor">
    <cofactor evidence="2 5 6">
        <name>pyridoxal 5'-phosphate</name>
        <dbReference type="ChEBI" id="CHEBI:597326"/>
    </cofactor>
</comment>
<evidence type="ECO:0000256" key="3">
    <source>
        <dbReference type="ARBA" id="ARBA00022898"/>
    </source>
</evidence>
<dbReference type="InterPro" id="IPR009006">
    <property type="entry name" value="Ala_racemase/Decarboxylase_C"/>
</dbReference>